<proteinExistence type="predicted"/>
<reference evidence="2 3" key="1">
    <citation type="submission" date="2022-11" db="EMBL/GenBank/DDBJ databases">
        <title>Minimal conservation of predation-associated metabolite biosynthetic gene clusters underscores biosynthetic potential of Myxococcota including descriptions for ten novel species: Archangium lansinium sp. nov., Myxococcus landrumus sp. nov., Nannocystis bai.</title>
        <authorList>
            <person name="Ahearne A."/>
            <person name="Stevens C."/>
            <person name="Dowd S."/>
        </authorList>
    </citation>
    <scope>NUCLEOTIDE SEQUENCE [LARGE SCALE GENOMIC DNA]</scope>
    <source>
        <strain evidence="2 3">BB15-2</strain>
    </source>
</reference>
<dbReference type="EMBL" id="JAQNDL010000003">
    <property type="protein sequence ID" value="MDC0721758.1"/>
    <property type="molecule type" value="Genomic_DNA"/>
</dbReference>
<dbReference type="Proteomes" id="UP001221686">
    <property type="component" value="Unassembled WGS sequence"/>
</dbReference>
<feature type="chain" id="PRO_5046626140" evidence="1">
    <location>
        <begin position="23"/>
        <end position="135"/>
    </location>
</feature>
<feature type="signal peptide" evidence="1">
    <location>
        <begin position="1"/>
        <end position="22"/>
    </location>
</feature>
<accession>A0ABT5E9Z3</accession>
<name>A0ABT5E9Z3_9BACT</name>
<protein>
    <submittedName>
        <fullName evidence="2">Uncharacterized protein</fullName>
    </submittedName>
</protein>
<dbReference type="RefSeq" id="WP_272090264.1">
    <property type="nucleotide sequence ID" value="NZ_JAQNDL010000003.1"/>
</dbReference>
<evidence type="ECO:0000256" key="1">
    <source>
        <dbReference type="SAM" id="SignalP"/>
    </source>
</evidence>
<keyword evidence="1" id="KW-0732">Signal</keyword>
<gene>
    <name evidence="2" type="ORF">POL25_32920</name>
</gene>
<comment type="caution">
    <text evidence="2">The sequence shown here is derived from an EMBL/GenBank/DDBJ whole genome shotgun (WGS) entry which is preliminary data.</text>
</comment>
<evidence type="ECO:0000313" key="3">
    <source>
        <dbReference type="Proteomes" id="UP001221686"/>
    </source>
</evidence>
<sequence>MLKTLSVSALFALTLSGTPSTAVGPGSPQASRSDEFVCLSDATVHGEIEAFMDYLEGEVDVPPTDPLPLYCLAKCVGPHASTQFRPIAGPTTPEKIVKEYPYVDPYKWCDYVAEKTCAQLGADVGVGESCFGSRL</sequence>
<evidence type="ECO:0000313" key="2">
    <source>
        <dbReference type="EMBL" id="MDC0721758.1"/>
    </source>
</evidence>
<keyword evidence="3" id="KW-1185">Reference proteome</keyword>
<organism evidence="2 3">
    <name type="scientific">Nannocystis bainbridge</name>
    <dbReference type="NCBI Taxonomy" id="2995303"/>
    <lineage>
        <taxon>Bacteria</taxon>
        <taxon>Pseudomonadati</taxon>
        <taxon>Myxococcota</taxon>
        <taxon>Polyangia</taxon>
        <taxon>Nannocystales</taxon>
        <taxon>Nannocystaceae</taxon>
        <taxon>Nannocystis</taxon>
    </lineage>
</organism>